<evidence type="ECO:0000313" key="2">
    <source>
        <dbReference type="Proteomes" id="UP000011134"/>
    </source>
</evidence>
<dbReference type="InterPro" id="IPR021710">
    <property type="entry name" value="DUF3293"/>
</dbReference>
<dbReference type="EMBL" id="AMZO01000040">
    <property type="protein sequence ID" value="ELR63450.1"/>
    <property type="molecule type" value="Genomic_DNA"/>
</dbReference>
<dbReference type="Pfam" id="PF11697">
    <property type="entry name" value="DUF3293"/>
    <property type="match status" value="1"/>
</dbReference>
<accession>L8J3L1</accession>
<comment type="caution">
    <text evidence="1">The sequence shown here is derived from an EMBL/GenBank/DDBJ whole genome shotgun (WGS) entry which is preliminary data.</text>
</comment>
<proteinExistence type="predicted"/>
<name>L8J3L1_9GAMM</name>
<protein>
    <recommendedName>
        <fullName evidence="3">DUF3293 domain-containing protein</fullName>
    </recommendedName>
</protein>
<dbReference type="Proteomes" id="UP000011134">
    <property type="component" value="Unassembled WGS sequence"/>
</dbReference>
<gene>
    <name evidence="1" type="ORF">C942_03743</name>
</gene>
<dbReference type="PATRIC" id="fig|1056511.3.peg.4558"/>
<organism evidence="1 2">
    <name type="scientific">Photobacterium marinum</name>
    <dbReference type="NCBI Taxonomy" id="1056511"/>
    <lineage>
        <taxon>Bacteria</taxon>
        <taxon>Pseudomonadati</taxon>
        <taxon>Pseudomonadota</taxon>
        <taxon>Gammaproteobacteria</taxon>
        <taxon>Vibrionales</taxon>
        <taxon>Vibrionaceae</taxon>
        <taxon>Photobacterium</taxon>
    </lineage>
</organism>
<dbReference type="AlphaFoldDB" id="L8J3L1"/>
<evidence type="ECO:0008006" key="3">
    <source>
        <dbReference type="Google" id="ProtNLM"/>
    </source>
</evidence>
<dbReference type="RefSeq" id="WP_007470606.1">
    <property type="nucleotide sequence ID" value="NZ_AMZO01000040.1"/>
</dbReference>
<dbReference type="OrthoDB" id="5604578at2"/>
<evidence type="ECO:0000313" key="1">
    <source>
        <dbReference type="EMBL" id="ELR63450.1"/>
    </source>
</evidence>
<keyword evidence="2" id="KW-1185">Reference proteome</keyword>
<sequence>MCENISLWCSYQKILFKMPQQPVYACFAILTAFNPGSIVINNSNNILRNELLRSQLENLTKGAQSVICQAPDGSWQEPSFIAPISLVQAKQLARQWQQNAIYWVESGDLFLVPVLMEDVMTMKLGQIKDFFYTE</sequence>
<reference evidence="1 2" key="1">
    <citation type="submission" date="2012-12" db="EMBL/GenBank/DDBJ databases">
        <title>Genome Assembly of Photobacterium sp. AK15.</title>
        <authorList>
            <person name="Khatri I."/>
            <person name="Vaidya B."/>
            <person name="Srinivas T.N.R."/>
            <person name="Subramanian S."/>
            <person name="Pinnaka A."/>
        </authorList>
    </citation>
    <scope>NUCLEOTIDE SEQUENCE [LARGE SCALE GENOMIC DNA]</scope>
    <source>
        <strain evidence="1 2">AK15</strain>
    </source>
</reference>